<evidence type="ECO:0000259" key="2">
    <source>
        <dbReference type="Pfam" id="PF01882"/>
    </source>
</evidence>
<dbReference type="Proteomes" id="UP000663203">
    <property type="component" value="Chromosome"/>
</dbReference>
<protein>
    <submittedName>
        <fullName evidence="3">DUF58 domain-containing protein</fullName>
    </submittedName>
</protein>
<reference evidence="3 4" key="1">
    <citation type="submission" date="2021-03" db="EMBL/GenBank/DDBJ databases">
        <title>Haloterrigena longa sp. nov. and Haloterrigena limicola sp. nov., extremely halophilic archaea isolated from a salt lake.</title>
        <authorList>
            <person name="Henglin C."/>
        </authorList>
    </citation>
    <scope>NUCLEOTIDE SEQUENCE [LARGE SCALE GENOMIC DNA]</scope>
    <source>
        <strain evidence="3 4">KZCA68</strain>
    </source>
</reference>
<dbReference type="RefSeq" id="WP_207287858.1">
    <property type="nucleotide sequence ID" value="NZ_CP071462.1"/>
</dbReference>
<evidence type="ECO:0000256" key="1">
    <source>
        <dbReference type="SAM" id="MobiDB-lite"/>
    </source>
</evidence>
<dbReference type="AlphaFoldDB" id="A0A8A2VJ65"/>
<feature type="domain" description="DUF58" evidence="2">
    <location>
        <begin position="197"/>
        <end position="360"/>
    </location>
</feature>
<proteinExistence type="predicted"/>
<sequence>MYPTRRLWAVAGLAVFLAAFAVVTARPLLLGGAGLVGSWIAVRQYRFYRTLEETVDGLTVEQSIARTGVRTNDTVPVTLSATLEAPSPLVVAVEAELPTGTAADEPLALSLDASETGADRTIDVTWPVAGRHRFDEPTVTLTDGHLRETVSLGSTPVVTVEPRGPRTIHVGEGGDRIATAYGEHETGRLGGGIEPAELREYVPGDTADRIDWKATARLATPHVREYEAESDRQTLLVVDHRESLATGRPGETELDYLREVALATAASARRLGDPVGLRTVGDEGVTFSLEPATTPAAYDRIRRRLLDLEPTVDPSTPGGHVDGVDRDRRRFGGSTPRTVGGFTAADARSKLSALGDETDAFASTLRPFYATREGYRERIESDPLYGAVRAAHRDRTGGRWTILFTDDSRPAEVRETVKLARGNGNSVLVLLAPTVLYEPGGLADVEDAYDRYVEFEELRRDLSRIPRVTALEVGPRDRLSAVLSGGRVRARGGRA</sequence>
<evidence type="ECO:0000313" key="4">
    <source>
        <dbReference type="Proteomes" id="UP000663203"/>
    </source>
</evidence>
<gene>
    <name evidence="3" type="ORF">J0X25_12655</name>
</gene>
<feature type="region of interest" description="Disordered" evidence="1">
    <location>
        <begin position="310"/>
        <end position="339"/>
    </location>
</feature>
<dbReference type="EMBL" id="CP071462">
    <property type="protein sequence ID" value="QSW98248.1"/>
    <property type="molecule type" value="Genomic_DNA"/>
</dbReference>
<evidence type="ECO:0000313" key="3">
    <source>
        <dbReference type="EMBL" id="QSW98248.1"/>
    </source>
</evidence>
<dbReference type="PANTHER" id="PTHR33608:SF6">
    <property type="entry name" value="BLL2464 PROTEIN"/>
    <property type="match status" value="1"/>
</dbReference>
<accession>A0A8A2VJ65</accession>
<name>A0A8A2VJ65_9EURY</name>
<dbReference type="InterPro" id="IPR002881">
    <property type="entry name" value="DUF58"/>
</dbReference>
<dbReference type="GeneID" id="63188170"/>
<keyword evidence="4" id="KW-1185">Reference proteome</keyword>
<dbReference type="PANTHER" id="PTHR33608">
    <property type="entry name" value="BLL2464 PROTEIN"/>
    <property type="match status" value="1"/>
</dbReference>
<dbReference type="KEGG" id="hakz:J0X25_12655"/>
<dbReference type="Pfam" id="PF01882">
    <property type="entry name" value="DUF58"/>
    <property type="match status" value="1"/>
</dbReference>
<organism evidence="3 4">
    <name type="scientific">Haloterrigena alkaliphila</name>
    <dbReference type="NCBI Taxonomy" id="2816475"/>
    <lineage>
        <taxon>Archaea</taxon>
        <taxon>Methanobacteriati</taxon>
        <taxon>Methanobacteriota</taxon>
        <taxon>Stenosarchaea group</taxon>
        <taxon>Halobacteria</taxon>
        <taxon>Halobacteriales</taxon>
        <taxon>Natrialbaceae</taxon>
        <taxon>Haloterrigena</taxon>
    </lineage>
</organism>